<evidence type="ECO:0000256" key="1">
    <source>
        <dbReference type="ARBA" id="ARBA00004123"/>
    </source>
</evidence>
<accession>A0A9N7P071</accession>
<dbReference type="EMBL" id="CACSLK010034598">
    <property type="protein sequence ID" value="CAA0842188.1"/>
    <property type="molecule type" value="Genomic_DNA"/>
</dbReference>
<evidence type="ECO:0000256" key="4">
    <source>
        <dbReference type="ARBA" id="ARBA00022833"/>
    </source>
</evidence>
<keyword evidence="13" id="KW-1185">Reference proteome</keyword>
<name>A0A9N7P071_STRHE</name>
<dbReference type="InterPro" id="IPR016177">
    <property type="entry name" value="DNA-bd_dom_sf"/>
</dbReference>
<reference evidence="12" key="1">
    <citation type="submission" date="2019-12" db="EMBL/GenBank/DDBJ databases">
        <authorList>
            <person name="Scholes J."/>
        </authorList>
    </citation>
    <scope>NUCLEOTIDE SEQUENCE</scope>
</reference>
<dbReference type="PROSITE" id="PS50982">
    <property type="entry name" value="MBD"/>
    <property type="match status" value="1"/>
</dbReference>
<evidence type="ECO:0000259" key="10">
    <source>
        <dbReference type="PROSITE" id="PS50982"/>
    </source>
</evidence>
<feature type="region of interest" description="Disordered" evidence="9">
    <location>
        <begin position="246"/>
        <end position="266"/>
    </location>
</feature>
<organism evidence="12 13">
    <name type="scientific">Striga hermonthica</name>
    <name type="common">Purple witchweed</name>
    <name type="synonym">Buchnera hermonthica</name>
    <dbReference type="NCBI Taxonomy" id="68872"/>
    <lineage>
        <taxon>Eukaryota</taxon>
        <taxon>Viridiplantae</taxon>
        <taxon>Streptophyta</taxon>
        <taxon>Embryophyta</taxon>
        <taxon>Tracheophyta</taxon>
        <taxon>Spermatophyta</taxon>
        <taxon>Magnoliopsida</taxon>
        <taxon>eudicotyledons</taxon>
        <taxon>Gunneridae</taxon>
        <taxon>Pentapetalae</taxon>
        <taxon>asterids</taxon>
        <taxon>lamiids</taxon>
        <taxon>Lamiales</taxon>
        <taxon>Orobanchaceae</taxon>
        <taxon>Buchnereae</taxon>
        <taxon>Striga</taxon>
    </lineage>
</organism>
<dbReference type="FunFam" id="3.30.890.10:FF:000012">
    <property type="entry name" value="Methyl-CpG-binding domain-containing protein 1"/>
    <property type="match status" value="1"/>
</dbReference>
<feature type="compositionally biased region" description="Low complexity" evidence="9">
    <location>
        <begin position="32"/>
        <end position="43"/>
    </location>
</feature>
<keyword evidence="4" id="KW-0862">Zinc</keyword>
<gene>
    <name evidence="12" type="ORF">SHERM_08052</name>
</gene>
<feature type="domain" description="CW-type" evidence="11">
    <location>
        <begin position="105"/>
        <end position="164"/>
    </location>
</feature>
<evidence type="ECO:0000256" key="5">
    <source>
        <dbReference type="ARBA" id="ARBA00023015"/>
    </source>
</evidence>
<keyword evidence="3" id="KW-0863">Zinc-finger</keyword>
<feature type="compositionally biased region" description="Basic and acidic residues" evidence="9">
    <location>
        <begin position="44"/>
        <end position="62"/>
    </location>
</feature>
<dbReference type="CDD" id="cd01396">
    <property type="entry name" value="MeCP2_MBD"/>
    <property type="match status" value="1"/>
</dbReference>
<dbReference type="Pfam" id="PF01429">
    <property type="entry name" value="MBD"/>
    <property type="match status" value="1"/>
</dbReference>
<evidence type="ECO:0000256" key="8">
    <source>
        <dbReference type="ARBA" id="ARBA00023242"/>
    </source>
</evidence>
<dbReference type="InterPro" id="IPR001739">
    <property type="entry name" value="Methyl_CpG_DNA-bd"/>
</dbReference>
<dbReference type="Proteomes" id="UP001153555">
    <property type="component" value="Unassembled WGS sequence"/>
</dbReference>
<comment type="subcellular location">
    <subcellularLocation>
        <location evidence="1">Nucleus</location>
    </subcellularLocation>
</comment>
<evidence type="ECO:0000256" key="3">
    <source>
        <dbReference type="ARBA" id="ARBA00022771"/>
    </source>
</evidence>
<dbReference type="PROSITE" id="PS51050">
    <property type="entry name" value="ZF_CW"/>
    <property type="match status" value="1"/>
</dbReference>
<feature type="region of interest" description="Disordered" evidence="9">
    <location>
        <begin position="1"/>
        <end position="70"/>
    </location>
</feature>
<dbReference type="GO" id="GO:0000118">
    <property type="term" value="C:histone deacetylase complex"/>
    <property type="evidence" value="ECO:0007669"/>
    <property type="project" value="UniProtKB-ARBA"/>
</dbReference>
<evidence type="ECO:0000313" key="13">
    <source>
        <dbReference type="Proteomes" id="UP001153555"/>
    </source>
</evidence>
<dbReference type="SUPFAM" id="SSF54171">
    <property type="entry name" value="DNA-binding domain"/>
    <property type="match status" value="1"/>
</dbReference>
<dbReference type="OrthoDB" id="10072024at2759"/>
<dbReference type="Gene3D" id="3.30.890.10">
    <property type="entry name" value="Methyl-cpg-binding Protein 2, Chain A"/>
    <property type="match status" value="1"/>
</dbReference>
<evidence type="ECO:0000313" key="12">
    <source>
        <dbReference type="EMBL" id="CAA0842188.1"/>
    </source>
</evidence>
<evidence type="ECO:0000256" key="9">
    <source>
        <dbReference type="SAM" id="MobiDB-lite"/>
    </source>
</evidence>
<dbReference type="InterPro" id="IPR011124">
    <property type="entry name" value="Znf_CW"/>
</dbReference>
<sequence length="344" mass="38554">MQPQPLKLTIKLKIDKSADNPGNVEQEPDAASNSNLPNNLSTNSKDEPKLSCTEALEKHSTEDNEPNENSQYQLVVYDATASGTTNGSIVTRASRRPSNQPARVFPSVGAFTVQCSNCFKWRIVPTKEKYEEIREHITEQPFFCETGREWRPEISCDDPPDITQDGSRLWAIDKPNIAQPPPGWQRLLRLRGEGSSKFADVYYVSPSGKRLRSMVEVQRYLNEHPEYLEDGVSLSRFSFQTPKPLRESYARKRPAQDTFNDDAGSEGISQVQPIAWISPDVDTDLQLRGPGLSTDYSKSLDSTPEIKSAKKKTLKRSLSKGSCNANLEKKFNCSDVDVGESHQL</sequence>
<dbReference type="AlphaFoldDB" id="A0A9N7P071"/>
<comment type="caution">
    <text evidence="12">The sequence shown here is derived from an EMBL/GenBank/DDBJ whole genome shotgun (WGS) entry which is preliminary data.</text>
</comment>
<proteinExistence type="predicted"/>
<evidence type="ECO:0000256" key="7">
    <source>
        <dbReference type="ARBA" id="ARBA00023163"/>
    </source>
</evidence>
<evidence type="ECO:0000256" key="2">
    <source>
        <dbReference type="ARBA" id="ARBA00022723"/>
    </source>
</evidence>
<dbReference type="Pfam" id="PF07496">
    <property type="entry name" value="zf-CW"/>
    <property type="match status" value="1"/>
</dbReference>
<feature type="region of interest" description="Disordered" evidence="9">
    <location>
        <begin position="287"/>
        <end position="313"/>
    </location>
</feature>
<dbReference type="PANTHER" id="PTHR12396:SF0">
    <property type="entry name" value="METHYL-CPG BINDING DOMAIN PROTEIN-LIKE, ISOFORM C"/>
    <property type="match status" value="1"/>
</dbReference>
<evidence type="ECO:0000259" key="11">
    <source>
        <dbReference type="PROSITE" id="PS51050"/>
    </source>
</evidence>
<dbReference type="Gene3D" id="3.30.40.100">
    <property type="match status" value="1"/>
</dbReference>
<keyword evidence="5" id="KW-0805">Transcription regulation</keyword>
<keyword evidence="6" id="KW-0238">DNA-binding</keyword>
<keyword evidence="2" id="KW-0479">Metal-binding</keyword>
<dbReference type="GO" id="GO:0003677">
    <property type="term" value="F:DNA binding"/>
    <property type="evidence" value="ECO:0007669"/>
    <property type="project" value="UniProtKB-KW"/>
</dbReference>
<dbReference type="GO" id="GO:0008270">
    <property type="term" value="F:zinc ion binding"/>
    <property type="evidence" value="ECO:0007669"/>
    <property type="project" value="UniProtKB-KW"/>
</dbReference>
<keyword evidence="7" id="KW-0804">Transcription</keyword>
<dbReference type="SMART" id="SM00391">
    <property type="entry name" value="MBD"/>
    <property type="match status" value="1"/>
</dbReference>
<feature type="domain" description="MBD" evidence="10">
    <location>
        <begin position="170"/>
        <end position="244"/>
    </location>
</feature>
<protein>
    <submittedName>
        <fullName evidence="12">Methyl-CpG-binding domain-containing protein 2</fullName>
    </submittedName>
</protein>
<keyword evidence="8" id="KW-0539">Nucleus</keyword>
<dbReference type="PANTHER" id="PTHR12396">
    <property type="entry name" value="METHYL-CPG BINDING PROTEIN, MBD"/>
    <property type="match status" value="1"/>
</dbReference>
<evidence type="ECO:0000256" key="6">
    <source>
        <dbReference type="ARBA" id="ARBA00023125"/>
    </source>
</evidence>